<reference evidence="1" key="1">
    <citation type="submission" date="2020-05" db="EMBL/GenBank/DDBJ databases">
        <title>Large-scale comparative analyses of tick genomes elucidate their genetic diversity and vector capacities.</title>
        <authorList>
            <person name="Jia N."/>
            <person name="Wang J."/>
            <person name="Shi W."/>
            <person name="Du L."/>
            <person name="Sun Y."/>
            <person name="Zhan W."/>
            <person name="Jiang J."/>
            <person name="Wang Q."/>
            <person name="Zhang B."/>
            <person name="Ji P."/>
            <person name="Sakyi L.B."/>
            <person name="Cui X."/>
            <person name="Yuan T."/>
            <person name="Jiang B."/>
            <person name="Yang W."/>
            <person name="Lam T.T.-Y."/>
            <person name="Chang Q."/>
            <person name="Ding S."/>
            <person name="Wang X."/>
            <person name="Zhu J."/>
            <person name="Ruan X."/>
            <person name="Zhao L."/>
            <person name="Wei J."/>
            <person name="Que T."/>
            <person name="Du C."/>
            <person name="Cheng J."/>
            <person name="Dai P."/>
            <person name="Han X."/>
            <person name="Huang E."/>
            <person name="Gao Y."/>
            <person name="Liu J."/>
            <person name="Shao H."/>
            <person name="Ye R."/>
            <person name="Li L."/>
            <person name="Wei W."/>
            <person name="Wang X."/>
            <person name="Wang C."/>
            <person name="Yang T."/>
            <person name="Huo Q."/>
            <person name="Li W."/>
            <person name="Guo W."/>
            <person name="Chen H."/>
            <person name="Zhou L."/>
            <person name="Ni X."/>
            <person name="Tian J."/>
            <person name="Zhou Y."/>
            <person name="Sheng Y."/>
            <person name="Liu T."/>
            <person name="Pan Y."/>
            <person name="Xia L."/>
            <person name="Li J."/>
            <person name="Zhao F."/>
            <person name="Cao W."/>
        </authorList>
    </citation>
    <scope>NUCLEOTIDE SEQUENCE</scope>
    <source>
        <strain evidence="1">Dsil-2018</strain>
    </source>
</reference>
<dbReference type="EMBL" id="CM023477">
    <property type="protein sequence ID" value="KAH7936772.1"/>
    <property type="molecule type" value="Genomic_DNA"/>
</dbReference>
<proteinExistence type="predicted"/>
<organism evidence="1 2">
    <name type="scientific">Dermacentor silvarum</name>
    <name type="common">Tick</name>
    <dbReference type="NCBI Taxonomy" id="543639"/>
    <lineage>
        <taxon>Eukaryota</taxon>
        <taxon>Metazoa</taxon>
        <taxon>Ecdysozoa</taxon>
        <taxon>Arthropoda</taxon>
        <taxon>Chelicerata</taxon>
        <taxon>Arachnida</taxon>
        <taxon>Acari</taxon>
        <taxon>Parasitiformes</taxon>
        <taxon>Ixodida</taxon>
        <taxon>Ixodoidea</taxon>
        <taxon>Ixodidae</taxon>
        <taxon>Rhipicephalinae</taxon>
        <taxon>Dermacentor</taxon>
    </lineage>
</organism>
<protein>
    <submittedName>
        <fullName evidence="1">Uncharacterized protein</fullName>
    </submittedName>
</protein>
<evidence type="ECO:0000313" key="2">
    <source>
        <dbReference type="Proteomes" id="UP000821865"/>
    </source>
</evidence>
<sequence length="280" mass="30308">MAHFVWFLVLCFISAADAASARTDVAEARSSDSGRTFGALLPLSLSLMPLLAPVISKSVFMVLLSGVAYLALFAWDLGACAPSRANLTRARTAVDRLTRVVRQAIASTEESVTGGTTECRQRLLCELSKAVSDGVPTIEMFDNYFRNRSEDADSYAGAWASGWLHRDCARFYKDCDRTSIDSLSAVVTVLGGPDGYFGTILNRFTNGTASPTEEHTTASWLATTLRSMRTTTTPPPPLFHSTTPPSWTTVLQSLVTLAGTEHFQQFVSTHTTPPPGSTKK</sequence>
<keyword evidence="2" id="KW-1185">Reference proteome</keyword>
<evidence type="ECO:0000313" key="1">
    <source>
        <dbReference type="EMBL" id="KAH7936772.1"/>
    </source>
</evidence>
<gene>
    <name evidence="1" type="ORF">HPB49_003915</name>
</gene>
<accession>A0ACB8C7A1</accession>
<name>A0ACB8C7A1_DERSI</name>
<comment type="caution">
    <text evidence="1">The sequence shown here is derived from an EMBL/GenBank/DDBJ whole genome shotgun (WGS) entry which is preliminary data.</text>
</comment>
<dbReference type="Proteomes" id="UP000821865">
    <property type="component" value="Chromosome 8"/>
</dbReference>